<keyword evidence="4" id="KW-1185">Reference proteome</keyword>
<gene>
    <name evidence="2" type="ORF">GUITHDRAFT_113215</name>
</gene>
<feature type="transmembrane region" description="Helical" evidence="1">
    <location>
        <begin position="21"/>
        <end position="43"/>
    </location>
</feature>
<dbReference type="OrthoDB" id="203880at2759"/>
<keyword evidence="1" id="KW-1133">Transmembrane helix</keyword>
<sequence length="311" mass="35854">MNMKAERAKRDNKVVVEMSEGWMNTWVYALGLSILVFLVWDWFTPHLIQHASSESDPLYQKSVAFMTNDRFEFVKNLVLSHPIISNETEFLQISGLNSRVQTWAKGNRAGFRKLCYSSDLRFLCADFLQKEKIDETNAFVLKVFIGMPNDYNMSASYFSSSMSLQGTEDEAPLEDKHNTWVPYAHSILDIEVPKGIIGGQLQLFEDGDRDNRGENYAKINAVAIVEEPRPNTLHRLRGDTYFKWTDYSMEGSEESDDNRRRISLIFQQYKIANASYAEVTELKLWEHKASSEKPVYAFSIVLWSFMGVFLG</sequence>
<dbReference type="PaxDb" id="55529-EKX40683"/>
<evidence type="ECO:0000256" key="1">
    <source>
        <dbReference type="SAM" id="Phobius"/>
    </source>
</evidence>
<evidence type="ECO:0000313" key="4">
    <source>
        <dbReference type="Proteomes" id="UP000011087"/>
    </source>
</evidence>
<reference evidence="4" key="2">
    <citation type="submission" date="2012-11" db="EMBL/GenBank/DDBJ databases">
        <authorList>
            <person name="Kuo A."/>
            <person name="Curtis B.A."/>
            <person name="Tanifuji G."/>
            <person name="Burki F."/>
            <person name="Gruber A."/>
            <person name="Irimia M."/>
            <person name="Maruyama S."/>
            <person name="Arias M.C."/>
            <person name="Ball S.G."/>
            <person name="Gile G.H."/>
            <person name="Hirakawa Y."/>
            <person name="Hopkins J.F."/>
            <person name="Rensing S.A."/>
            <person name="Schmutz J."/>
            <person name="Symeonidi A."/>
            <person name="Elias M."/>
            <person name="Eveleigh R.J."/>
            <person name="Herman E.K."/>
            <person name="Klute M.J."/>
            <person name="Nakayama T."/>
            <person name="Obornik M."/>
            <person name="Reyes-Prieto A."/>
            <person name="Armbrust E.V."/>
            <person name="Aves S.J."/>
            <person name="Beiko R.G."/>
            <person name="Coutinho P."/>
            <person name="Dacks J.B."/>
            <person name="Durnford D.G."/>
            <person name="Fast N.M."/>
            <person name="Green B.R."/>
            <person name="Grisdale C."/>
            <person name="Hempe F."/>
            <person name="Henrissat B."/>
            <person name="Hoppner M.P."/>
            <person name="Ishida K.-I."/>
            <person name="Kim E."/>
            <person name="Koreny L."/>
            <person name="Kroth P.G."/>
            <person name="Liu Y."/>
            <person name="Malik S.-B."/>
            <person name="Maier U.G."/>
            <person name="McRose D."/>
            <person name="Mock T."/>
            <person name="Neilson J.A."/>
            <person name="Onodera N.T."/>
            <person name="Poole A.M."/>
            <person name="Pritham E.J."/>
            <person name="Richards T.A."/>
            <person name="Rocap G."/>
            <person name="Roy S.W."/>
            <person name="Sarai C."/>
            <person name="Schaack S."/>
            <person name="Shirato S."/>
            <person name="Slamovits C.H."/>
            <person name="Spencer D.F."/>
            <person name="Suzuki S."/>
            <person name="Worden A.Z."/>
            <person name="Zauner S."/>
            <person name="Barry K."/>
            <person name="Bell C."/>
            <person name="Bharti A.K."/>
            <person name="Crow J.A."/>
            <person name="Grimwood J."/>
            <person name="Kramer R."/>
            <person name="Lindquist E."/>
            <person name="Lucas S."/>
            <person name="Salamov A."/>
            <person name="McFadden G.I."/>
            <person name="Lane C.E."/>
            <person name="Keeling P.J."/>
            <person name="Gray M.W."/>
            <person name="Grigoriev I.V."/>
            <person name="Archibald J.M."/>
        </authorList>
    </citation>
    <scope>NUCLEOTIDE SEQUENCE</scope>
    <source>
        <strain evidence="4">CCMP2712</strain>
    </source>
</reference>
<dbReference type="AlphaFoldDB" id="L1IWN5"/>
<dbReference type="RefSeq" id="XP_005827663.1">
    <property type="nucleotide sequence ID" value="XM_005827606.1"/>
</dbReference>
<name>L1IWN5_GUITC</name>
<organism evidence="2">
    <name type="scientific">Guillardia theta (strain CCMP2712)</name>
    <name type="common">Cryptophyte</name>
    <dbReference type="NCBI Taxonomy" id="905079"/>
    <lineage>
        <taxon>Eukaryota</taxon>
        <taxon>Cryptophyceae</taxon>
        <taxon>Pyrenomonadales</taxon>
        <taxon>Geminigeraceae</taxon>
        <taxon>Guillardia</taxon>
    </lineage>
</organism>
<keyword evidence="1" id="KW-0812">Transmembrane</keyword>
<accession>L1IWN5</accession>
<protein>
    <submittedName>
        <fullName evidence="2 3">Uncharacterized protein</fullName>
    </submittedName>
</protein>
<keyword evidence="1" id="KW-0472">Membrane</keyword>
<evidence type="ECO:0000313" key="2">
    <source>
        <dbReference type="EMBL" id="EKX40683.1"/>
    </source>
</evidence>
<proteinExistence type="predicted"/>
<dbReference type="Proteomes" id="UP000011087">
    <property type="component" value="Unassembled WGS sequence"/>
</dbReference>
<dbReference type="EnsemblProtists" id="EKX40683">
    <property type="protein sequence ID" value="EKX40683"/>
    <property type="gene ID" value="GUITHDRAFT_113215"/>
</dbReference>
<dbReference type="HOGENOM" id="CLU_895588_0_0_1"/>
<dbReference type="EMBL" id="JH993029">
    <property type="protein sequence ID" value="EKX40683.1"/>
    <property type="molecule type" value="Genomic_DNA"/>
</dbReference>
<evidence type="ECO:0000313" key="3">
    <source>
        <dbReference type="EnsemblProtists" id="EKX40683"/>
    </source>
</evidence>
<reference evidence="2 4" key="1">
    <citation type="journal article" date="2012" name="Nature">
        <title>Algal genomes reveal evolutionary mosaicism and the fate of nucleomorphs.</title>
        <authorList>
            <consortium name="DOE Joint Genome Institute"/>
            <person name="Curtis B.A."/>
            <person name="Tanifuji G."/>
            <person name="Burki F."/>
            <person name="Gruber A."/>
            <person name="Irimia M."/>
            <person name="Maruyama S."/>
            <person name="Arias M.C."/>
            <person name="Ball S.G."/>
            <person name="Gile G.H."/>
            <person name="Hirakawa Y."/>
            <person name="Hopkins J.F."/>
            <person name="Kuo A."/>
            <person name="Rensing S.A."/>
            <person name="Schmutz J."/>
            <person name="Symeonidi A."/>
            <person name="Elias M."/>
            <person name="Eveleigh R.J."/>
            <person name="Herman E.K."/>
            <person name="Klute M.J."/>
            <person name="Nakayama T."/>
            <person name="Obornik M."/>
            <person name="Reyes-Prieto A."/>
            <person name="Armbrust E.V."/>
            <person name="Aves S.J."/>
            <person name="Beiko R.G."/>
            <person name="Coutinho P."/>
            <person name="Dacks J.B."/>
            <person name="Durnford D.G."/>
            <person name="Fast N.M."/>
            <person name="Green B.R."/>
            <person name="Grisdale C.J."/>
            <person name="Hempel F."/>
            <person name="Henrissat B."/>
            <person name="Hoppner M.P."/>
            <person name="Ishida K."/>
            <person name="Kim E."/>
            <person name="Koreny L."/>
            <person name="Kroth P.G."/>
            <person name="Liu Y."/>
            <person name="Malik S.B."/>
            <person name="Maier U.G."/>
            <person name="McRose D."/>
            <person name="Mock T."/>
            <person name="Neilson J.A."/>
            <person name="Onodera N.T."/>
            <person name="Poole A.M."/>
            <person name="Pritham E.J."/>
            <person name="Richards T.A."/>
            <person name="Rocap G."/>
            <person name="Roy S.W."/>
            <person name="Sarai C."/>
            <person name="Schaack S."/>
            <person name="Shirato S."/>
            <person name="Slamovits C.H."/>
            <person name="Spencer D.F."/>
            <person name="Suzuki S."/>
            <person name="Worden A.Z."/>
            <person name="Zauner S."/>
            <person name="Barry K."/>
            <person name="Bell C."/>
            <person name="Bharti A.K."/>
            <person name="Crow J.A."/>
            <person name="Grimwood J."/>
            <person name="Kramer R."/>
            <person name="Lindquist E."/>
            <person name="Lucas S."/>
            <person name="Salamov A."/>
            <person name="McFadden G.I."/>
            <person name="Lane C.E."/>
            <person name="Keeling P.J."/>
            <person name="Gray M.W."/>
            <person name="Grigoriev I.V."/>
            <person name="Archibald J.M."/>
        </authorList>
    </citation>
    <scope>NUCLEOTIDE SEQUENCE</scope>
    <source>
        <strain evidence="2 4">CCMP2712</strain>
    </source>
</reference>
<dbReference type="GeneID" id="17297334"/>
<reference evidence="3" key="3">
    <citation type="submission" date="2016-03" db="UniProtKB">
        <authorList>
            <consortium name="EnsemblProtists"/>
        </authorList>
    </citation>
    <scope>IDENTIFICATION</scope>
</reference>
<dbReference type="KEGG" id="gtt:GUITHDRAFT_113215"/>